<accession>A0A653DHH1</accession>
<dbReference type="OrthoDB" id="6126731at2759"/>
<evidence type="ECO:0000313" key="1">
    <source>
        <dbReference type="EMBL" id="VEN59655.1"/>
    </source>
</evidence>
<name>A0A653DHH1_CALMS</name>
<dbReference type="AlphaFoldDB" id="A0A653DHH1"/>
<protein>
    <submittedName>
        <fullName evidence="1">Uncharacterized protein</fullName>
    </submittedName>
</protein>
<proteinExistence type="predicted"/>
<feature type="non-terminal residue" evidence="1">
    <location>
        <position position="1"/>
    </location>
</feature>
<reference evidence="1 2" key="1">
    <citation type="submission" date="2019-01" db="EMBL/GenBank/DDBJ databases">
        <authorList>
            <person name="Sayadi A."/>
        </authorList>
    </citation>
    <scope>NUCLEOTIDE SEQUENCE [LARGE SCALE GENOMIC DNA]</scope>
</reference>
<keyword evidence="2" id="KW-1185">Reference proteome</keyword>
<gene>
    <name evidence="1" type="ORF">CALMAC_LOCUS17596</name>
</gene>
<sequence length="85" mass="9446">TDVEELSARLSLMAAASACSSDLKGDKCELLIADKEAIEDSDYFARCRYLQKLLSERQDEDKLNKIAGTTPRKGNVYIEEANSKT</sequence>
<organism evidence="1 2">
    <name type="scientific">Callosobruchus maculatus</name>
    <name type="common">Southern cowpea weevil</name>
    <name type="synonym">Pulse bruchid</name>
    <dbReference type="NCBI Taxonomy" id="64391"/>
    <lineage>
        <taxon>Eukaryota</taxon>
        <taxon>Metazoa</taxon>
        <taxon>Ecdysozoa</taxon>
        <taxon>Arthropoda</taxon>
        <taxon>Hexapoda</taxon>
        <taxon>Insecta</taxon>
        <taxon>Pterygota</taxon>
        <taxon>Neoptera</taxon>
        <taxon>Endopterygota</taxon>
        <taxon>Coleoptera</taxon>
        <taxon>Polyphaga</taxon>
        <taxon>Cucujiformia</taxon>
        <taxon>Chrysomeloidea</taxon>
        <taxon>Chrysomelidae</taxon>
        <taxon>Bruchinae</taxon>
        <taxon>Bruchini</taxon>
        <taxon>Callosobruchus</taxon>
    </lineage>
</organism>
<dbReference type="Proteomes" id="UP000410492">
    <property type="component" value="Unassembled WGS sequence"/>
</dbReference>
<dbReference type="EMBL" id="CAACVG010012119">
    <property type="protein sequence ID" value="VEN59655.1"/>
    <property type="molecule type" value="Genomic_DNA"/>
</dbReference>
<evidence type="ECO:0000313" key="2">
    <source>
        <dbReference type="Proteomes" id="UP000410492"/>
    </source>
</evidence>